<keyword evidence="7 9" id="KW-0472">Membrane</keyword>
<feature type="transmembrane region" description="Helical" evidence="9">
    <location>
        <begin position="47"/>
        <end position="68"/>
    </location>
</feature>
<keyword evidence="3" id="KW-1003">Cell membrane</keyword>
<comment type="function">
    <text evidence="9">Part of the tripartite ATP-independent periplasmic (TRAP) transport system.</text>
</comment>
<dbReference type="GO" id="GO:0022857">
    <property type="term" value="F:transmembrane transporter activity"/>
    <property type="evidence" value="ECO:0007669"/>
    <property type="project" value="UniProtKB-UniRule"/>
</dbReference>
<sequence>MNEPIHRFCDLAYRICIWVSGLSVLLMTLIIPWGIFTRYVLGTGSQWPEPIAIVLMVLFTFLGAAAAYRAGAHIAVEMLTTRMPKGLQAASVWIVHLTMLAVALFMTYYGTTLCIKTWNQVIGQLPWMPVGLTYTPVPIGGLFTALFVLEHMIFGSQSQRPIVTFDHMVEEGGNA</sequence>
<keyword evidence="2 9" id="KW-0813">Transport</keyword>
<evidence type="ECO:0000313" key="13">
    <source>
        <dbReference type="Proteomes" id="UP000185657"/>
    </source>
</evidence>
<dbReference type="InterPro" id="IPR055348">
    <property type="entry name" value="DctQ"/>
</dbReference>
<dbReference type="GO" id="GO:0005886">
    <property type="term" value="C:plasma membrane"/>
    <property type="evidence" value="ECO:0007669"/>
    <property type="project" value="UniProtKB-SubCell"/>
</dbReference>
<dbReference type="STRING" id="1763535.LPB072_22705"/>
<dbReference type="AlphaFoldDB" id="A0A167GDC3"/>
<evidence type="ECO:0000256" key="6">
    <source>
        <dbReference type="ARBA" id="ARBA00022989"/>
    </source>
</evidence>
<dbReference type="OrthoDB" id="4964541at2"/>
<evidence type="ECO:0000313" key="11">
    <source>
        <dbReference type="EMBL" id="AOW15201.1"/>
    </source>
</evidence>
<accession>A0A167GDC3</accession>
<evidence type="ECO:0000256" key="8">
    <source>
        <dbReference type="ARBA" id="ARBA00038436"/>
    </source>
</evidence>
<dbReference type="PANTHER" id="PTHR35011">
    <property type="entry name" value="2,3-DIKETO-L-GULONATE TRAP TRANSPORTER SMALL PERMEASE PROTEIN YIAM"/>
    <property type="match status" value="1"/>
</dbReference>
<evidence type="ECO:0000256" key="1">
    <source>
        <dbReference type="ARBA" id="ARBA00004429"/>
    </source>
</evidence>
<dbReference type="EMBL" id="CP017476">
    <property type="protein sequence ID" value="AOW15201.1"/>
    <property type="molecule type" value="Genomic_DNA"/>
</dbReference>
<comment type="similarity">
    <text evidence="8 9">Belongs to the TRAP transporter small permease family.</text>
</comment>
<feature type="domain" description="Tripartite ATP-independent periplasmic transporters DctQ component" evidence="10">
    <location>
        <begin position="27"/>
        <end position="153"/>
    </location>
</feature>
<dbReference type="Pfam" id="PF04290">
    <property type="entry name" value="DctQ"/>
    <property type="match status" value="1"/>
</dbReference>
<protein>
    <recommendedName>
        <fullName evidence="9">TRAP transporter small permease protein</fullName>
    </recommendedName>
</protein>
<feature type="transmembrane region" description="Helical" evidence="9">
    <location>
        <begin position="89"/>
        <end position="110"/>
    </location>
</feature>
<dbReference type="KEGG" id="hyl:LPB072_22705"/>
<evidence type="ECO:0000256" key="2">
    <source>
        <dbReference type="ARBA" id="ARBA00022448"/>
    </source>
</evidence>
<keyword evidence="5 9" id="KW-0812">Transmembrane</keyword>
<dbReference type="RefSeq" id="WP_066096569.1">
    <property type="nucleotide sequence ID" value="NZ_CP017476.1"/>
</dbReference>
<name>A0A167GDC3_9BURK</name>
<dbReference type="EMBL" id="LVWD01000043">
    <property type="protein sequence ID" value="OAD39288.1"/>
    <property type="molecule type" value="Genomic_DNA"/>
</dbReference>
<comment type="subunit">
    <text evidence="9">The complex comprises the extracytoplasmic solute receptor protein and the two transmembrane proteins.</text>
</comment>
<evidence type="ECO:0000256" key="3">
    <source>
        <dbReference type="ARBA" id="ARBA00022475"/>
    </source>
</evidence>
<evidence type="ECO:0000256" key="5">
    <source>
        <dbReference type="ARBA" id="ARBA00022692"/>
    </source>
</evidence>
<comment type="subcellular location">
    <subcellularLocation>
        <location evidence="1 9">Cell inner membrane</location>
        <topology evidence="1 9">Multi-pass membrane protein</topology>
    </subcellularLocation>
</comment>
<gene>
    <name evidence="11" type="ORF">LPB072_22705</name>
    <name evidence="12" type="ORF">LPB72_22090</name>
</gene>
<dbReference type="InterPro" id="IPR007387">
    <property type="entry name" value="TRAP_DctQ"/>
</dbReference>
<reference evidence="12 13" key="1">
    <citation type="submission" date="2016-02" db="EMBL/GenBank/DDBJ databases">
        <title>Draft genome sequence of Hydrogenophaga sp. LPB0072.</title>
        <authorList>
            <person name="Shin S.-K."/>
            <person name="Yi H."/>
        </authorList>
    </citation>
    <scope>NUCLEOTIDE SEQUENCE [LARGE SCALE GENOMIC DNA]</scope>
    <source>
        <strain evidence="12 13">LPB0072</strain>
    </source>
</reference>
<feature type="transmembrane region" description="Helical" evidence="9">
    <location>
        <begin position="12"/>
        <end position="35"/>
    </location>
</feature>
<dbReference type="Proteomes" id="UP000185657">
    <property type="component" value="Unassembled WGS sequence"/>
</dbReference>
<keyword evidence="13" id="KW-1185">Reference proteome</keyword>
<proteinExistence type="inferred from homology"/>
<feature type="transmembrane region" description="Helical" evidence="9">
    <location>
        <begin position="130"/>
        <end position="149"/>
    </location>
</feature>
<evidence type="ECO:0000313" key="12">
    <source>
        <dbReference type="EMBL" id="OAD39288.1"/>
    </source>
</evidence>
<reference evidence="11 14" key="2">
    <citation type="submission" date="2016-10" db="EMBL/GenBank/DDBJ databases">
        <title>Hydorgenophaga sp. LPB0072 isolated from gastropod.</title>
        <authorList>
            <person name="Kim E."/>
            <person name="Yi H."/>
        </authorList>
    </citation>
    <scope>NUCLEOTIDE SEQUENCE [LARGE SCALE GENOMIC DNA]</scope>
    <source>
        <strain evidence="11 14">LPB0072</strain>
    </source>
</reference>
<evidence type="ECO:0000256" key="9">
    <source>
        <dbReference type="RuleBase" id="RU369079"/>
    </source>
</evidence>
<keyword evidence="6 9" id="KW-1133">Transmembrane helix</keyword>
<keyword evidence="4 9" id="KW-0997">Cell inner membrane</keyword>
<evidence type="ECO:0000256" key="4">
    <source>
        <dbReference type="ARBA" id="ARBA00022519"/>
    </source>
</evidence>
<dbReference type="PANTHER" id="PTHR35011:SF11">
    <property type="entry name" value="TRAP TRANSPORTER SMALL PERMEASE PROTEIN"/>
    <property type="match status" value="1"/>
</dbReference>
<dbReference type="GO" id="GO:0015740">
    <property type="term" value="P:C4-dicarboxylate transport"/>
    <property type="evidence" value="ECO:0007669"/>
    <property type="project" value="TreeGrafter"/>
</dbReference>
<dbReference type="Proteomes" id="UP000185680">
    <property type="component" value="Chromosome"/>
</dbReference>
<evidence type="ECO:0000313" key="14">
    <source>
        <dbReference type="Proteomes" id="UP000185680"/>
    </source>
</evidence>
<evidence type="ECO:0000256" key="7">
    <source>
        <dbReference type="ARBA" id="ARBA00023136"/>
    </source>
</evidence>
<evidence type="ECO:0000259" key="10">
    <source>
        <dbReference type="Pfam" id="PF04290"/>
    </source>
</evidence>
<organism evidence="11 14">
    <name type="scientific">Hydrogenophaga crassostreae</name>
    <dbReference type="NCBI Taxonomy" id="1763535"/>
    <lineage>
        <taxon>Bacteria</taxon>
        <taxon>Pseudomonadati</taxon>
        <taxon>Pseudomonadota</taxon>
        <taxon>Betaproteobacteria</taxon>
        <taxon>Burkholderiales</taxon>
        <taxon>Comamonadaceae</taxon>
        <taxon>Hydrogenophaga</taxon>
    </lineage>
</organism>